<dbReference type="Gene3D" id="3.30.420.40">
    <property type="match status" value="2"/>
</dbReference>
<dbReference type="InterPro" id="IPR049874">
    <property type="entry name" value="ROK_cs"/>
</dbReference>
<dbReference type="PANTHER" id="PTHR18964:SF165">
    <property type="entry name" value="BETA-GLUCOSIDE KINASE"/>
    <property type="match status" value="1"/>
</dbReference>
<organism evidence="1 2">
    <name type="scientific">Fusobacterium equinum</name>
    <dbReference type="NCBI Taxonomy" id="134605"/>
    <lineage>
        <taxon>Bacteria</taxon>
        <taxon>Fusobacteriati</taxon>
        <taxon>Fusobacteriota</taxon>
        <taxon>Fusobacteriia</taxon>
        <taxon>Fusobacteriales</taxon>
        <taxon>Fusobacteriaceae</taxon>
        <taxon>Fusobacterium</taxon>
    </lineage>
</organism>
<evidence type="ECO:0000313" key="2">
    <source>
        <dbReference type="Proteomes" id="UP000070617"/>
    </source>
</evidence>
<dbReference type="Proteomes" id="UP000070617">
    <property type="component" value="Unassembled WGS sequence"/>
</dbReference>
<dbReference type="InterPro" id="IPR000600">
    <property type="entry name" value="ROK"/>
</dbReference>
<dbReference type="PANTHER" id="PTHR18964">
    <property type="entry name" value="ROK (REPRESSOR, ORF, KINASE) FAMILY"/>
    <property type="match status" value="1"/>
</dbReference>
<proteinExistence type="predicted"/>
<dbReference type="SUPFAM" id="SSF53067">
    <property type="entry name" value="Actin-like ATPase domain"/>
    <property type="match status" value="1"/>
</dbReference>
<comment type="caution">
    <text evidence="1">The sequence shown here is derived from an EMBL/GenBank/DDBJ whole genome shotgun (WGS) entry which is preliminary data.</text>
</comment>
<dbReference type="InterPro" id="IPR043129">
    <property type="entry name" value="ATPase_NBD"/>
</dbReference>
<sequence length="300" mass="33010">MKQDKIIAVDIGGTNIKYALVSFRGEILSSGDIPTEASKGIETLLSKLDNIIQKFLTEEILGIAISATGQIDYYQGKVVGGNPIIPGWIGCELVKILEEKYHLPCVLENDVNCAALGEAWLGAGKGQKDFLCLTIGTGIGGGIILNHNLYRGASAVAGEFGKLYLQNKEEVYEKYASMSALVKKVETKTGEHWNGKEIFDVYWQGEKTIVSLVDEWIYDIAQGLKVLLYLWNPSCIILGGAVTHQGEAFQKKIEEELQKQITPNYLECLELKFANLGNHAGLLGATFLLLDKIKQEEVKQ</sequence>
<reference evidence="2" key="1">
    <citation type="submission" date="2016-01" db="EMBL/GenBank/DDBJ databases">
        <authorList>
            <person name="Mitreva M."/>
            <person name="Pepin K.H."/>
            <person name="Mihindukulasuriya K.A."/>
            <person name="Fulton R."/>
            <person name="Fronick C."/>
            <person name="O'Laughlin M."/>
            <person name="Miner T."/>
            <person name="Herter B."/>
            <person name="Rosa B.A."/>
            <person name="Cordes M."/>
            <person name="Tomlinson C."/>
            <person name="Wollam A."/>
            <person name="Palsikar V.B."/>
            <person name="Mardis E.R."/>
            <person name="Wilson R.K."/>
        </authorList>
    </citation>
    <scope>NUCLEOTIDE SEQUENCE [LARGE SCALE GENOMIC DNA]</scope>
    <source>
        <strain evidence="2">CMW8396</strain>
    </source>
</reference>
<keyword evidence="2" id="KW-1185">Reference proteome</keyword>
<evidence type="ECO:0000313" key="1">
    <source>
        <dbReference type="EMBL" id="KXA16728.1"/>
    </source>
</evidence>
<dbReference type="CDD" id="cd24068">
    <property type="entry name" value="ASKHA_NBD_ROK_FnNanK-like"/>
    <property type="match status" value="1"/>
</dbReference>
<protein>
    <submittedName>
        <fullName evidence="1">ROK family protein</fullName>
    </submittedName>
</protein>
<dbReference type="PATRIC" id="fig|134605.3.peg.152"/>
<dbReference type="STRING" id="134605.HMPREF3206_00150"/>
<dbReference type="PROSITE" id="PS01125">
    <property type="entry name" value="ROK"/>
    <property type="match status" value="1"/>
</dbReference>
<name>A0A133NKB3_9FUSO</name>
<dbReference type="RefSeq" id="WP_060793280.1">
    <property type="nucleotide sequence ID" value="NZ_KQ956512.1"/>
</dbReference>
<accession>A0A133NKB3</accession>
<dbReference type="AlphaFoldDB" id="A0A133NKB3"/>
<gene>
    <name evidence="1" type="ORF">HMPREF3206_00150</name>
</gene>
<dbReference type="EMBL" id="LRPX01000006">
    <property type="protein sequence ID" value="KXA16728.1"/>
    <property type="molecule type" value="Genomic_DNA"/>
</dbReference>
<dbReference type="Pfam" id="PF00480">
    <property type="entry name" value="ROK"/>
    <property type="match status" value="1"/>
</dbReference>